<proteinExistence type="predicted"/>
<reference evidence="1 2" key="1">
    <citation type="submission" date="2015-01" db="EMBL/GenBank/DDBJ databases">
        <title>Evolution of Trichinella species and genotypes.</title>
        <authorList>
            <person name="Korhonen P.K."/>
            <person name="Edoardo P."/>
            <person name="Giuseppe L.R."/>
            <person name="Gasser R.B."/>
        </authorList>
    </citation>
    <scope>NUCLEOTIDE SEQUENCE [LARGE SCALE GENOMIC DNA]</scope>
    <source>
        <strain evidence="1">ISS37</strain>
    </source>
</reference>
<dbReference type="Proteomes" id="UP000054630">
    <property type="component" value="Unassembled WGS sequence"/>
</dbReference>
<sequence>MFWLMLGKIDDIVLREGQSGRLIFIDDETRSENMLNPSHFLMDDKWSRSAEMEIRIKYWLRMLYATVMGLYGKNAKLHIFQCLLDLEIVCIFINANQDIMEKSIEDGRNHISDEQCFA</sequence>
<keyword evidence="2" id="KW-1185">Reference proteome</keyword>
<gene>
    <name evidence="1" type="ORF">T07_6580</name>
</gene>
<accession>A0A0V0RHD9</accession>
<evidence type="ECO:0000313" key="1">
    <source>
        <dbReference type="EMBL" id="KRX13669.1"/>
    </source>
</evidence>
<comment type="caution">
    <text evidence="1">The sequence shown here is derived from an EMBL/GenBank/DDBJ whole genome shotgun (WGS) entry which is preliminary data.</text>
</comment>
<dbReference type="OrthoDB" id="10599576at2759"/>
<evidence type="ECO:0000313" key="2">
    <source>
        <dbReference type="Proteomes" id="UP000054630"/>
    </source>
</evidence>
<protein>
    <submittedName>
        <fullName evidence="1">Uncharacterized protein</fullName>
    </submittedName>
</protein>
<dbReference type="AlphaFoldDB" id="A0A0V0RHD9"/>
<dbReference type="EMBL" id="JYDL01000189">
    <property type="protein sequence ID" value="KRX13669.1"/>
    <property type="molecule type" value="Genomic_DNA"/>
</dbReference>
<organism evidence="1 2">
    <name type="scientific">Trichinella nelsoni</name>
    <dbReference type="NCBI Taxonomy" id="6336"/>
    <lineage>
        <taxon>Eukaryota</taxon>
        <taxon>Metazoa</taxon>
        <taxon>Ecdysozoa</taxon>
        <taxon>Nematoda</taxon>
        <taxon>Enoplea</taxon>
        <taxon>Dorylaimia</taxon>
        <taxon>Trichinellida</taxon>
        <taxon>Trichinellidae</taxon>
        <taxon>Trichinella</taxon>
    </lineage>
</organism>
<name>A0A0V0RHD9_9BILA</name>